<reference evidence="7 8" key="1">
    <citation type="submission" date="2019-03" db="EMBL/GenBank/DDBJ databases">
        <title>Genomic Encyclopedia of Archaeal and Bacterial Type Strains, Phase II (KMG-II): from individual species to whole genera.</title>
        <authorList>
            <person name="Goeker M."/>
        </authorList>
    </citation>
    <scope>NUCLEOTIDE SEQUENCE [LARGE SCALE GENOMIC DNA]</scope>
    <source>
        <strain evidence="7 8">DSM 18435</strain>
    </source>
</reference>
<dbReference type="GO" id="GO:0016020">
    <property type="term" value="C:membrane"/>
    <property type="evidence" value="ECO:0007669"/>
    <property type="project" value="UniProtKB-SubCell"/>
</dbReference>
<feature type="transmembrane region" description="Helical" evidence="6">
    <location>
        <begin position="139"/>
        <end position="161"/>
    </location>
</feature>
<comment type="subcellular location">
    <subcellularLocation>
        <location evidence="1">Membrane</location>
        <topology evidence="1">Multi-pass membrane protein</topology>
    </subcellularLocation>
</comment>
<accession>A0A4R6TN28</accession>
<proteinExistence type="inferred from homology"/>
<dbReference type="PANTHER" id="PTHR21716">
    <property type="entry name" value="TRANSMEMBRANE PROTEIN"/>
    <property type="match status" value="1"/>
</dbReference>
<evidence type="ECO:0000256" key="5">
    <source>
        <dbReference type="ARBA" id="ARBA00023136"/>
    </source>
</evidence>
<dbReference type="Pfam" id="PF01594">
    <property type="entry name" value="AI-2E_transport"/>
    <property type="match status" value="1"/>
</dbReference>
<evidence type="ECO:0000313" key="7">
    <source>
        <dbReference type="EMBL" id="TDQ32645.1"/>
    </source>
</evidence>
<dbReference type="PANTHER" id="PTHR21716:SF4">
    <property type="entry name" value="TRANSMEMBRANE PROTEIN 245"/>
    <property type="match status" value="1"/>
</dbReference>
<dbReference type="RefSeq" id="WP_133642689.1">
    <property type="nucleotide sequence ID" value="NZ_SNYI01000001.1"/>
</dbReference>
<feature type="transmembrane region" description="Helical" evidence="6">
    <location>
        <begin position="62"/>
        <end position="86"/>
    </location>
</feature>
<gene>
    <name evidence="7" type="ORF">CLV82_0478</name>
</gene>
<evidence type="ECO:0000256" key="2">
    <source>
        <dbReference type="ARBA" id="ARBA00009773"/>
    </source>
</evidence>
<dbReference type="AlphaFoldDB" id="A0A4R6TN28"/>
<dbReference type="InterPro" id="IPR002549">
    <property type="entry name" value="AI-2E-like"/>
</dbReference>
<comment type="caution">
    <text evidence="7">The sequence shown here is derived from an EMBL/GenBank/DDBJ whole genome shotgun (WGS) entry which is preliminary data.</text>
</comment>
<evidence type="ECO:0000256" key="1">
    <source>
        <dbReference type="ARBA" id="ARBA00004141"/>
    </source>
</evidence>
<feature type="transmembrane region" description="Helical" evidence="6">
    <location>
        <begin position="259"/>
        <end position="282"/>
    </location>
</feature>
<feature type="transmembrane region" description="Helical" evidence="6">
    <location>
        <begin position="7"/>
        <end position="26"/>
    </location>
</feature>
<keyword evidence="8" id="KW-1185">Reference proteome</keyword>
<feature type="transmembrane region" description="Helical" evidence="6">
    <location>
        <begin position="32"/>
        <end position="50"/>
    </location>
</feature>
<evidence type="ECO:0000256" key="6">
    <source>
        <dbReference type="SAM" id="Phobius"/>
    </source>
</evidence>
<keyword evidence="5 6" id="KW-0472">Membrane</keyword>
<name>A0A4R6TN28_9FLAO</name>
<feature type="transmembrane region" description="Helical" evidence="6">
    <location>
        <begin position="294"/>
        <end position="325"/>
    </location>
</feature>
<evidence type="ECO:0000256" key="3">
    <source>
        <dbReference type="ARBA" id="ARBA00022692"/>
    </source>
</evidence>
<protein>
    <submittedName>
        <fullName evidence="7">Putative PurR-regulated permease PerM</fullName>
    </submittedName>
</protein>
<dbReference type="Proteomes" id="UP000295468">
    <property type="component" value="Unassembled WGS sequence"/>
</dbReference>
<keyword evidence="4 6" id="KW-1133">Transmembrane helix</keyword>
<evidence type="ECO:0000256" key="4">
    <source>
        <dbReference type="ARBA" id="ARBA00022989"/>
    </source>
</evidence>
<sequence length="338" mass="37460">MKTIDPKIIRQLFILALIVFIGLLIMKNMMPYLSGVLGAITIYVLLRKPMARLVKKGWHPDLASGLLMLASFICILIPVGGILMMLGNKVSKAVQNSEKFVNALRDQLKYVEDKINYDLTAQLDSEAFSGWVSTNLQSVANSTFEILISLVIMYFLLYYMLTNRSKLRESLFEYIPIGQENLQMIGKDVKEMVRANALGIPLVAIAQGIVALIGFLIFKIESPFFWAGMVAIGSMIPFVGALLGTIPAFILTLSAGDDFAAFGILIYGLVIVGSTDNFIRLYVLRRLDNVHPLITLIGVLVGVPLFGFIGLIFGPLLISLFLVIVRIYKKEYGKQEAL</sequence>
<evidence type="ECO:0000313" key="8">
    <source>
        <dbReference type="Proteomes" id="UP000295468"/>
    </source>
</evidence>
<dbReference type="OrthoDB" id="9773730at2"/>
<comment type="similarity">
    <text evidence="2">Belongs to the autoinducer-2 exporter (AI-2E) (TC 2.A.86) family.</text>
</comment>
<organism evidence="7 8">
    <name type="scientific">Zeaxanthinibacter enoshimensis</name>
    <dbReference type="NCBI Taxonomy" id="392009"/>
    <lineage>
        <taxon>Bacteria</taxon>
        <taxon>Pseudomonadati</taxon>
        <taxon>Bacteroidota</taxon>
        <taxon>Flavobacteriia</taxon>
        <taxon>Flavobacteriales</taxon>
        <taxon>Flavobacteriaceae</taxon>
        <taxon>Zeaxanthinibacter</taxon>
    </lineage>
</organism>
<feature type="transmembrane region" description="Helical" evidence="6">
    <location>
        <begin position="197"/>
        <end position="218"/>
    </location>
</feature>
<feature type="transmembrane region" description="Helical" evidence="6">
    <location>
        <begin position="224"/>
        <end position="252"/>
    </location>
</feature>
<keyword evidence="3 6" id="KW-0812">Transmembrane</keyword>
<dbReference type="EMBL" id="SNYI01000001">
    <property type="protein sequence ID" value="TDQ32645.1"/>
    <property type="molecule type" value="Genomic_DNA"/>
</dbReference>